<name>A0A0A1TN25_9HYPO</name>
<dbReference type="EMBL" id="CDHN01000004">
    <property type="protein sequence ID" value="CEJ92578.1"/>
    <property type="molecule type" value="Genomic_DNA"/>
</dbReference>
<accession>A0A0A1TN25</accession>
<proteinExistence type="predicted"/>
<evidence type="ECO:0000256" key="1">
    <source>
        <dbReference type="SAM" id="Coils"/>
    </source>
</evidence>
<feature type="coiled-coil region" evidence="1">
    <location>
        <begin position="128"/>
        <end position="155"/>
    </location>
</feature>
<dbReference type="OrthoDB" id="5305418at2759"/>
<evidence type="ECO:0000256" key="2">
    <source>
        <dbReference type="SAM" id="MobiDB-lite"/>
    </source>
</evidence>
<keyword evidence="1" id="KW-0175">Coiled coil</keyword>
<organism evidence="3 4">
    <name type="scientific">[Torrubiella] hemipterigena</name>
    <dbReference type="NCBI Taxonomy" id="1531966"/>
    <lineage>
        <taxon>Eukaryota</taxon>
        <taxon>Fungi</taxon>
        <taxon>Dikarya</taxon>
        <taxon>Ascomycota</taxon>
        <taxon>Pezizomycotina</taxon>
        <taxon>Sordariomycetes</taxon>
        <taxon>Hypocreomycetidae</taxon>
        <taxon>Hypocreales</taxon>
        <taxon>Clavicipitaceae</taxon>
        <taxon>Clavicipitaceae incertae sedis</taxon>
        <taxon>'Torrubiella' clade</taxon>
    </lineage>
</organism>
<dbReference type="InterPro" id="IPR035186">
    <property type="entry name" value="DUF5308"/>
</dbReference>
<dbReference type="Pfam" id="PF17233">
    <property type="entry name" value="DUF5308"/>
    <property type="match status" value="1"/>
</dbReference>
<evidence type="ECO:0000313" key="3">
    <source>
        <dbReference type="EMBL" id="CEJ92578.1"/>
    </source>
</evidence>
<reference evidence="3 4" key="1">
    <citation type="journal article" date="2015" name="Genome Announc.">
        <title>Draft Genome Sequence and Gene Annotation of the Entomopathogenic Fungus Verticillium hemipterigenum.</title>
        <authorList>
            <person name="Horn F."/>
            <person name="Habel A."/>
            <person name="Scharf D.H."/>
            <person name="Dworschak J."/>
            <person name="Brakhage A.A."/>
            <person name="Guthke R."/>
            <person name="Hertweck C."/>
            <person name="Linde J."/>
        </authorList>
    </citation>
    <scope>NUCLEOTIDE SEQUENCE [LARGE SCALE GENOMIC DNA]</scope>
</reference>
<evidence type="ECO:0000313" key="4">
    <source>
        <dbReference type="Proteomes" id="UP000039046"/>
    </source>
</evidence>
<dbReference type="AlphaFoldDB" id="A0A0A1TN25"/>
<dbReference type="HOGENOM" id="CLU_088991_0_0_1"/>
<sequence length="166" mass="17416">MANLPSQHPTLSLHLTDVTLTPLITSSNSRSKLASLTSLTNGALHSRAAAQRANLGTPQRIMVEYPGAGAVVVQSYLDPLDGPDGSSCASPTVSRAPGSEHRGSTSSMSSAGTIIDEDAVPMLVGVVVAGTSEEAKEARRAAARLERVGRDFQREWSAQEELKPPQ</sequence>
<protein>
    <submittedName>
        <fullName evidence="3">Uncharacterized protein</fullName>
    </submittedName>
</protein>
<keyword evidence="4" id="KW-1185">Reference proteome</keyword>
<feature type="region of interest" description="Disordered" evidence="2">
    <location>
        <begin position="80"/>
        <end position="110"/>
    </location>
</feature>
<gene>
    <name evidence="3" type="ORF">VHEMI08222</name>
</gene>
<dbReference type="Proteomes" id="UP000039046">
    <property type="component" value="Unassembled WGS sequence"/>
</dbReference>